<comment type="caution">
    <text evidence="1">The sequence shown here is derived from an EMBL/GenBank/DDBJ whole genome shotgun (WGS) entry which is preliminary data.</text>
</comment>
<evidence type="ECO:0000313" key="2">
    <source>
        <dbReference type="Proteomes" id="UP001319870"/>
    </source>
</evidence>
<dbReference type="EMBL" id="JAIXCQ010000001">
    <property type="protein sequence ID" value="MCA5891986.1"/>
    <property type="molecule type" value="Genomic_DNA"/>
</dbReference>
<reference evidence="1 2" key="1">
    <citation type="submission" date="2021-09" db="EMBL/GenBank/DDBJ databases">
        <title>Isoptericola luteus sp. nov., a novel bacterium isolated from Harbin, the capital city of Heilongjiang province.</title>
        <authorList>
            <person name="Li J."/>
        </authorList>
    </citation>
    <scope>NUCLEOTIDE SEQUENCE [LARGE SCALE GENOMIC DNA]</scope>
    <source>
        <strain evidence="1 2">NEAU-Y5</strain>
    </source>
</reference>
<proteinExistence type="predicted"/>
<sequence length="64" mass="6618">MTPADALRNARPRIQAALAEGSFLAVQEAQGSGATDAEAAEILAAYGAGWREMAEWLDARGATA</sequence>
<evidence type="ECO:0000313" key="1">
    <source>
        <dbReference type="EMBL" id="MCA5891986.1"/>
    </source>
</evidence>
<protein>
    <submittedName>
        <fullName evidence="1">Uncharacterized protein</fullName>
    </submittedName>
</protein>
<accession>A0ABS7ZAA8</accession>
<dbReference type="RefSeq" id="WP_225563708.1">
    <property type="nucleotide sequence ID" value="NZ_JAIXCQ010000001.1"/>
</dbReference>
<dbReference type="Proteomes" id="UP001319870">
    <property type="component" value="Unassembled WGS sequence"/>
</dbReference>
<gene>
    <name evidence="1" type="ORF">LEP48_01300</name>
</gene>
<name>A0ABS7ZAA8_9MICO</name>
<keyword evidence="2" id="KW-1185">Reference proteome</keyword>
<organism evidence="1 2">
    <name type="scientific">Isoptericola luteus</name>
    <dbReference type="NCBI Taxonomy" id="2879484"/>
    <lineage>
        <taxon>Bacteria</taxon>
        <taxon>Bacillati</taxon>
        <taxon>Actinomycetota</taxon>
        <taxon>Actinomycetes</taxon>
        <taxon>Micrococcales</taxon>
        <taxon>Promicromonosporaceae</taxon>
        <taxon>Isoptericola</taxon>
    </lineage>
</organism>